<dbReference type="Proteomes" id="UP001604336">
    <property type="component" value="Unassembled WGS sequence"/>
</dbReference>
<sequence>MADFNFSNQSQSSDSNSMNQTPAHMSNLAPFSMNLTQEASVKLDRDNFLLWKNVIMPIVKGPWLRGISSGQQGMSPSIHQFSNHSLDWNKNGDDSKPRVLQIDMC</sequence>
<feature type="compositionally biased region" description="Low complexity" evidence="1">
    <location>
        <begin position="1"/>
        <end position="17"/>
    </location>
</feature>
<accession>A0ABD1STH4</accession>
<dbReference type="AlphaFoldDB" id="A0ABD1STH4"/>
<gene>
    <name evidence="2" type="ORF">Adt_19639</name>
</gene>
<name>A0ABD1STH4_9LAMI</name>
<feature type="region of interest" description="Disordered" evidence="1">
    <location>
        <begin position="1"/>
        <end position="26"/>
    </location>
</feature>
<dbReference type="EMBL" id="JBFOLK010000006">
    <property type="protein sequence ID" value="KAL2504018.1"/>
    <property type="molecule type" value="Genomic_DNA"/>
</dbReference>
<organism evidence="2 3">
    <name type="scientific">Abeliophyllum distichum</name>
    <dbReference type="NCBI Taxonomy" id="126358"/>
    <lineage>
        <taxon>Eukaryota</taxon>
        <taxon>Viridiplantae</taxon>
        <taxon>Streptophyta</taxon>
        <taxon>Embryophyta</taxon>
        <taxon>Tracheophyta</taxon>
        <taxon>Spermatophyta</taxon>
        <taxon>Magnoliopsida</taxon>
        <taxon>eudicotyledons</taxon>
        <taxon>Gunneridae</taxon>
        <taxon>Pentapetalae</taxon>
        <taxon>asterids</taxon>
        <taxon>lamiids</taxon>
        <taxon>Lamiales</taxon>
        <taxon>Oleaceae</taxon>
        <taxon>Forsythieae</taxon>
        <taxon>Abeliophyllum</taxon>
    </lineage>
</organism>
<reference evidence="3" key="1">
    <citation type="submission" date="2024-07" db="EMBL/GenBank/DDBJ databases">
        <title>Two chromosome-level genome assemblies of Korean endemic species Abeliophyllum distichum and Forsythia ovata (Oleaceae).</title>
        <authorList>
            <person name="Jang H."/>
        </authorList>
    </citation>
    <scope>NUCLEOTIDE SEQUENCE [LARGE SCALE GENOMIC DNA]</scope>
</reference>
<proteinExistence type="predicted"/>
<evidence type="ECO:0000313" key="2">
    <source>
        <dbReference type="EMBL" id="KAL2504018.1"/>
    </source>
</evidence>
<evidence type="ECO:0008006" key="4">
    <source>
        <dbReference type="Google" id="ProtNLM"/>
    </source>
</evidence>
<evidence type="ECO:0000313" key="3">
    <source>
        <dbReference type="Proteomes" id="UP001604336"/>
    </source>
</evidence>
<protein>
    <recommendedName>
        <fullName evidence="4">Retrotransposon Copia-like N-terminal domain-containing protein</fullName>
    </recommendedName>
</protein>
<comment type="caution">
    <text evidence="2">The sequence shown here is derived from an EMBL/GenBank/DDBJ whole genome shotgun (WGS) entry which is preliminary data.</text>
</comment>
<evidence type="ECO:0000256" key="1">
    <source>
        <dbReference type="SAM" id="MobiDB-lite"/>
    </source>
</evidence>
<keyword evidence="3" id="KW-1185">Reference proteome</keyword>